<proteinExistence type="predicted"/>
<dbReference type="InterPro" id="IPR002821">
    <property type="entry name" value="Hydantoinase_A"/>
</dbReference>
<organism evidence="4 5">
    <name type="scientific">Nonomuraea jabiensis</name>
    <dbReference type="NCBI Taxonomy" id="882448"/>
    <lineage>
        <taxon>Bacteria</taxon>
        <taxon>Bacillati</taxon>
        <taxon>Actinomycetota</taxon>
        <taxon>Actinomycetes</taxon>
        <taxon>Streptosporangiales</taxon>
        <taxon>Streptosporangiaceae</taxon>
        <taxon>Nonomuraea</taxon>
    </lineage>
</organism>
<dbReference type="Proteomes" id="UP000579153">
    <property type="component" value="Unassembled WGS sequence"/>
</dbReference>
<dbReference type="InterPro" id="IPR043129">
    <property type="entry name" value="ATPase_NBD"/>
</dbReference>
<dbReference type="Pfam" id="PF01968">
    <property type="entry name" value="Hydantoinase_A"/>
    <property type="match status" value="1"/>
</dbReference>
<feature type="domain" description="Hydantoinase A/oxoprolinase" evidence="1">
    <location>
        <begin position="208"/>
        <end position="493"/>
    </location>
</feature>
<comment type="caution">
    <text evidence="4">The sequence shown here is derived from an EMBL/GenBank/DDBJ whole genome shotgun (WGS) entry which is preliminary data.</text>
</comment>
<dbReference type="Pfam" id="PF05378">
    <property type="entry name" value="Hydant_A_N"/>
    <property type="match status" value="1"/>
</dbReference>
<evidence type="ECO:0000259" key="2">
    <source>
        <dbReference type="Pfam" id="PF05378"/>
    </source>
</evidence>
<dbReference type="EC" id="3.5.2.14" evidence="4"/>
<dbReference type="AlphaFoldDB" id="A0A7W9LGC1"/>
<dbReference type="GO" id="GO:0005829">
    <property type="term" value="C:cytosol"/>
    <property type="evidence" value="ECO:0007669"/>
    <property type="project" value="TreeGrafter"/>
</dbReference>
<dbReference type="InterPro" id="IPR008040">
    <property type="entry name" value="Hydant_A_N"/>
</dbReference>
<evidence type="ECO:0000259" key="3">
    <source>
        <dbReference type="Pfam" id="PF19278"/>
    </source>
</evidence>
<dbReference type="GO" id="GO:0047423">
    <property type="term" value="F:N-methylhydantoinase (ATP-hydrolyzing) activity"/>
    <property type="evidence" value="ECO:0007669"/>
    <property type="project" value="UniProtKB-EC"/>
</dbReference>
<dbReference type="PANTHER" id="PTHR11365:SF23">
    <property type="entry name" value="HYPOTHETICAL 5-OXOPROLINASE (EUROFUNG)-RELATED"/>
    <property type="match status" value="1"/>
</dbReference>
<evidence type="ECO:0000313" key="4">
    <source>
        <dbReference type="EMBL" id="MBB5782804.1"/>
    </source>
</evidence>
<evidence type="ECO:0000313" key="5">
    <source>
        <dbReference type="Proteomes" id="UP000579153"/>
    </source>
</evidence>
<gene>
    <name evidence="4" type="ORF">HD596_009560</name>
</gene>
<name>A0A7W9LGC1_9ACTN</name>
<dbReference type="InterPro" id="IPR045079">
    <property type="entry name" value="Oxoprolinase-like"/>
</dbReference>
<dbReference type="SUPFAM" id="SSF53067">
    <property type="entry name" value="Actin-like ATPase domain"/>
    <property type="match status" value="1"/>
</dbReference>
<keyword evidence="4" id="KW-0378">Hydrolase</keyword>
<dbReference type="EMBL" id="JACHMB010000001">
    <property type="protein sequence ID" value="MBB5782804.1"/>
    <property type="molecule type" value="Genomic_DNA"/>
</dbReference>
<protein>
    <submittedName>
        <fullName evidence="4">N-methylhydantoinase A</fullName>
        <ecNumber evidence="4">3.5.2.14</ecNumber>
    </submittedName>
</protein>
<feature type="domain" description="Acetophenone carboxylase-like C-terminal" evidence="3">
    <location>
        <begin position="527"/>
        <end position="698"/>
    </location>
</feature>
<evidence type="ECO:0000259" key="1">
    <source>
        <dbReference type="Pfam" id="PF01968"/>
    </source>
</evidence>
<reference evidence="4 5" key="1">
    <citation type="submission" date="2020-08" db="EMBL/GenBank/DDBJ databases">
        <title>Sequencing the genomes of 1000 actinobacteria strains.</title>
        <authorList>
            <person name="Klenk H.-P."/>
        </authorList>
    </citation>
    <scope>NUCLEOTIDE SEQUENCE [LARGE SCALE GENOMIC DNA]</scope>
    <source>
        <strain evidence="4 5">DSM 45507</strain>
    </source>
</reference>
<accession>A0A7W9LGC1</accession>
<dbReference type="InterPro" id="IPR049517">
    <property type="entry name" value="ACX-like_C"/>
</dbReference>
<keyword evidence="5" id="KW-1185">Reference proteome</keyword>
<dbReference type="PANTHER" id="PTHR11365">
    <property type="entry name" value="5-OXOPROLINASE RELATED"/>
    <property type="match status" value="1"/>
</dbReference>
<dbReference type="GO" id="GO:0017168">
    <property type="term" value="F:5-oxoprolinase (ATP-hydrolyzing) activity"/>
    <property type="evidence" value="ECO:0007669"/>
    <property type="project" value="TreeGrafter"/>
</dbReference>
<dbReference type="GO" id="GO:0006749">
    <property type="term" value="P:glutathione metabolic process"/>
    <property type="evidence" value="ECO:0007669"/>
    <property type="project" value="TreeGrafter"/>
</dbReference>
<sequence>MALRIGVDTGGTFTDICLYDTERNELRVFKVSSTPEDPGKAIIDGVSELLRIAGDGGGGGGFGDISYFAHGTTVGTNALLTETGARTGLLTTRGFRDLLELARGRRPRLYDLQADKPAPLVPRDLRLEVTERVRHDGTVRTPLDEEEVRAQIRRLRDQGVEAVAVCLLYSYVLPDHERHLARWIEEEFPGAYVSLSSEVLPEFREYERLSTVVANAYLGPKVSGYLARLRERLGEKGLAVQPYVTQSNGGVVSFAEAEKYPVRMVLSGPSTGVVGAARLASAAGHPDIITFDMGGTSTDVSLVQRGAPRTSSGLDLDGRAIRTAMLDIHTVGAGGGSVARLDSGGLLKVGPKSAGAFPGPACYGHGDLPTVTDANVVLRVLNPEYFLGGRMKIDPEASRRAVGTLATELGMSIEDTAQGIIRVVTANMARAIRVISVQRGHDPRDYVMVPFGGAGPLHASRLAAELGMTTILVPESPGALSALGLLLTDVRSDFSRTAVMPLGTGGADPSGGDVAAVLGGADPSAGDVAAVFAELDAQAERWFEASGIEERARGTRRQMDLRYAGQNHELTVAFPTGPVTAESVAAALDDFAAAHERAYGYANPGSPVQAVTFRVQAWGEIDARPSSSPVVGGRPEGEQPRKRAVYLPELGGFHECLVHDRAALAPGTVVEGPAIVEQMDTTTLVLPGSTAEVDAHRNLVIHL</sequence>
<dbReference type="Pfam" id="PF19278">
    <property type="entry name" value="Hydant_A_C"/>
    <property type="match status" value="1"/>
</dbReference>
<dbReference type="RefSeq" id="WP_185075831.1">
    <property type="nucleotide sequence ID" value="NZ_JACHMB010000001.1"/>
</dbReference>
<feature type="domain" description="Hydantoinase/oxoprolinase N-terminal" evidence="2">
    <location>
        <begin position="4"/>
        <end position="187"/>
    </location>
</feature>